<dbReference type="NCBIfam" id="TIGR01730">
    <property type="entry name" value="RND_mfp"/>
    <property type="match status" value="1"/>
</dbReference>
<keyword evidence="5" id="KW-1185">Reference proteome</keyword>
<accession>A0A1G7KRB8</accession>
<sequence>MRWAALCLPLLSLLLVACRDEKPQAQVERPVLFDEIAGQQLLAQARFTGTVQPRHQLVAAFRQSGRLLSRQVEVGQLVRTGQLLASLESSDQRSELRSRQGEFERAEVLWRNARDELARYQGLYRQGVGSQARLEQLSGEMQVRAATLRQARIALQRAEDHVQQTQVLADLDGVITAWHAEVGQVLASGTPVVSLASLDSLEVWVDVPAQWLGPLTDPDEPLRIWVAPMSARAEGSWARVRQVDPVLDPGTRVQRLRLALEQLPADFHLGSLVSVELSPQLAATEPELPASALWGPAGQHFVWRIDRDSSQVRAVAVEVLSQTGSRVRVRGAVQPGDRVVSAGVARLREGQQVRLVERSGS</sequence>
<dbReference type="Gene3D" id="2.40.50.100">
    <property type="match status" value="1"/>
</dbReference>
<dbReference type="EMBL" id="JAWXXP010000001">
    <property type="protein sequence ID" value="MDX5994780.1"/>
    <property type="molecule type" value="Genomic_DNA"/>
</dbReference>
<protein>
    <submittedName>
        <fullName evidence="2">Efflux RND transporter periplasmic adaptor subunit</fullName>
    </submittedName>
    <submittedName>
        <fullName evidence="3">RND family efflux transporter, MFP subunit</fullName>
    </submittedName>
</protein>
<gene>
    <name evidence="3" type="ORF">SAMN05216575_107214</name>
    <name evidence="2" type="ORF">SIM71_22180</name>
</gene>
<dbReference type="Gene3D" id="2.40.420.20">
    <property type="match status" value="1"/>
</dbReference>
<comment type="similarity">
    <text evidence="1">Belongs to the membrane fusion protein (MFP) (TC 8.A.1) family.</text>
</comment>
<reference evidence="2 5" key="2">
    <citation type="submission" date="2023-11" db="EMBL/GenBank/DDBJ databases">
        <title>MicrobeMod: A computational toolkit for identifying prokaryotic methylation and restriction-modification with nanopore sequencing.</title>
        <authorList>
            <person name="Crits-Christoph A."/>
            <person name="Kang S.C."/>
            <person name="Lee H."/>
            <person name="Ostrov N."/>
        </authorList>
    </citation>
    <scope>NUCLEOTIDE SEQUENCE [LARGE SCALE GENOMIC DNA]</scope>
    <source>
        <strain evidence="2 5">ATCC BAA-571</strain>
    </source>
</reference>
<reference evidence="3 4" key="1">
    <citation type="submission" date="2016-10" db="EMBL/GenBank/DDBJ databases">
        <authorList>
            <person name="de Groot N.N."/>
        </authorList>
    </citation>
    <scope>NUCLEOTIDE SEQUENCE [LARGE SCALE GENOMIC DNA]</scope>
    <source>
        <strain evidence="3 4">JCM 10630</strain>
    </source>
</reference>
<dbReference type="Gene3D" id="2.40.30.170">
    <property type="match status" value="1"/>
</dbReference>
<dbReference type="PANTHER" id="PTHR30469:SF15">
    <property type="entry name" value="HLYD FAMILY OF SECRETION PROTEINS"/>
    <property type="match status" value="1"/>
</dbReference>
<organism evidence="3 4">
    <name type="scientific">Ectopseudomonas alcaliphila</name>
    <dbReference type="NCBI Taxonomy" id="101564"/>
    <lineage>
        <taxon>Bacteria</taxon>
        <taxon>Pseudomonadati</taxon>
        <taxon>Pseudomonadota</taxon>
        <taxon>Gammaproteobacteria</taxon>
        <taxon>Pseudomonadales</taxon>
        <taxon>Pseudomonadaceae</taxon>
        <taxon>Ectopseudomonas</taxon>
    </lineage>
</organism>
<evidence type="ECO:0000313" key="5">
    <source>
        <dbReference type="Proteomes" id="UP001278050"/>
    </source>
</evidence>
<dbReference type="OrthoDB" id="9813967at2"/>
<dbReference type="GO" id="GO:1990281">
    <property type="term" value="C:efflux pump complex"/>
    <property type="evidence" value="ECO:0007669"/>
    <property type="project" value="TreeGrafter"/>
</dbReference>
<dbReference type="Proteomes" id="UP001278050">
    <property type="component" value="Unassembled WGS sequence"/>
</dbReference>
<dbReference type="RefSeq" id="WP_074681131.1">
    <property type="nucleotide sequence ID" value="NZ_CBCSET010000002.1"/>
</dbReference>
<evidence type="ECO:0000313" key="2">
    <source>
        <dbReference type="EMBL" id="MDX5994780.1"/>
    </source>
</evidence>
<name>A0A1G7KRB8_9GAMM</name>
<dbReference type="Gene3D" id="1.10.287.470">
    <property type="entry name" value="Helix hairpin bin"/>
    <property type="match status" value="1"/>
</dbReference>
<dbReference type="GO" id="GO:0015562">
    <property type="term" value="F:efflux transmembrane transporter activity"/>
    <property type="evidence" value="ECO:0007669"/>
    <property type="project" value="TreeGrafter"/>
</dbReference>
<evidence type="ECO:0000256" key="1">
    <source>
        <dbReference type="ARBA" id="ARBA00009477"/>
    </source>
</evidence>
<evidence type="ECO:0000313" key="4">
    <source>
        <dbReference type="Proteomes" id="UP000182413"/>
    </source>
</evidence>
<dbReference type="AlphaFoldDB" id="A0A1G7KRB8"/>
<dbReference type="SUPFAM" id="SSF111369">
    <property type="entry name" value="HlyD-like secretion proteins"/>
    <property type="match status" value="1"/>
</dbReference>
<dbReference type="InterPro" id="IPR006143">
    <property type="entry name" value="RND_pump_MFP"/>
</dbReference>
<dbReference type="PANTHER" id="PTHR30469">
    <property type="entry name" value="MULTIDRUG RESISTANCE PROTEIN MDTA"/>
    <property type="match status" value="1"/>
</dbReference>
<dbReference type="Proteomes" id="UP000182413">
    <property type="component" value="Unassembled WGS sequence"/>
</dbReference>
<dbReference type="PROSITE" id="PS51257">
    <property type="entry name" value="PROKAR_LIPOPROTEIN"/>
    <property type="match status" value="1"/>
</dbReference>
<dbReference type="EMBL" id="FNAE01000007">
    <property type="protein sequence ID" value="SDF39299.1"/>
    <property type="molecule type" value="Genomic_DNA"/>
</dbReference>
<evidence type="ECO:0000313" key="3">
    <source>
        <dbReference type="EMBL" id="SDF39299.1"/>
    </source>
</evidence>
<proteinExistence type="inferred from homology"/>